<keyword evidence="4" id="KW-1185">Reference proteome</keyword>
<feature type="compositionally biased region" description="Polar residues" evidence="1">
    <location>
        <begin position="36"/>
        <end position="50"/>
    </location>
</feature>
<gene>
    <name evidence="3" type="ORF">D9Q98_006709</name>
</gene>
<feature type="compositionally biased region" description="Low complexity" evidence="1">
    <location>
        <begin position="529"/>
        <end position="539"/>
    </location>
</feature>
<sequence length="723" mass="73869">MDNDKENYEQEEEQEELSLASPRISSVGASEDMGGSSRTVEFNQPTQWQPSFGHDHLHWGGVNRRVGQQAHSVASSAATRDDKSIYEEPGLDVTEEGEERAAEDACLTQARSDARDVPLQTEHSNVESTFMGVSASGSPVDATDHLASRGAAGDVSPRQAAAAAMRSTTHDASGSITGAEAGSIAPAGGSMGGLADGLGTDGGSGSVSASGAGGHSIAPSEDNWQGSPRRDGGTSGSFTEQPQLFAQPMETSPLEPAPQPQPSAAAEEAGAEAVAEAVVDAQAAAAFSVSPLLEDSAGEEEEVVEVGEEKLVQVDLEDEEVAEEGQGQESAAAAEQQEQEQQTADSQAVATAAEAGVAEPAHLTAMEAEQPPAAPEAEAPIGASKPSTAEETSSAVPAAGDGEAAAEPAVWAAPAAAAVPAAAALEGEQGGSVGGAPQYHSRFMQQLAASASADEDLTVYSSEPATAAAPDAPEAAEIAQLPEHPPQQAQQAQQAAASPASGSASSPPRSTMQPLEVAAAERRGEADNSAALAAINASGSGSGGGAQAGDGSEAAPRPDLIFPQSWYQTFHGLLYMDGVDALGRPVVVLNADAVPPNMKSSALIYVKAHLEPLVNQGDYVLVFTSSGAAKLPSMWIMGAYRSLPRPFRKHVQYVVLVRPSAFLRAVLGFMRPFFSKKAGRKIKQVQSVHEIAEATGGEVTVQSLGPAFAEEHLAGDDGEGGSP</sequence>
<dbReference type="OrthoDB" id="6077599at2759"/>
<dbReference type="Pfam" id="PF13716">
    <property type="entry name" value="CRAL_TRIO_2"/>
    <property type="match status" value="1"/>
</dbReference>
<feature type="compositionally biased region" description="Low complexity" evidence="1">
    <location>
        <begin position="368"/>
        <end position="380"/>
    </location>
</feature>
<feature type="domain" description="CRAL-TRIO" evidence="2">
    <location>
        <begin position="583"/>
        <end position="693"/>
    </location>
</feature>
<dbReference type="Proteomes" id="UP001055712">
    <property type="component" value="Unassembled WGS sequence"/>
</dbReference>
<organism evidence="3 4">
    <name type="scientific">Chlorella vulgaris</name>
    <name type="common">Green alga</name>
    <dbReference type="NCBI Taxonomy" id="3077"/>
    <lineage>
        <taxon>Eukaryota</taxon>
        <taxon>Viridiplantae</taxon>
        <taxon>Chlorophyta</taxon>
        <taxon>core chlorophytes</taxon>
        <taxon>Trebouxiophyceae</taxon>
        <taxon>Chlorellales</taxon>
        <taxon>Chlorellaceae</taxon>
        <taxon>Chlorella clade</taxon>
        <taxon>Chlorella</taxon>
    </lineage>
</organism>
<feature type="region of interest" description="Disordered" evidence="1">
    <location>
        <begin position="73"/>
        <end position="275"/>
    </location>
</feature>
<feature type="compositionally biased region" description="Low complexity" evidence="1">
    <location>
        <begin position="395"/>
        <end position="407"/>
    </location>
</feature>
<feature type="compositionally biased region" description="Gly residues" evidence="1">
    <location>
        <begin position="189"/>
        <end position="205"/>
    </location>
</feature>
<evidence type="ECO:0000313" key="4">
    <source>
        <dbReference type="Proteomes" id="UP001055712"/>
    </source>
</evidence>
<feature type="compositionally biased region" description="Low complexity" evidence="1">
    <location>
        <begin position="206"/>
        <end position="220"/>
    </location>
</feature>
<feature type="compositionally biased region" description="Acidic residues" evidence="1">
    <location>
        <begin position="296"/>
        <end position="306"/>
    </location>
</feature>
<dbReference type="AlphaFoldDB" id="A0A9D4TKY9"/>
<feature type="region of interest" description="Disordered" evidence="1">
    <location>
        <begin position="368"/>
        <end position="407"/>
    </location>
</feature>
<evidence type="ECO:0000259" key="2">
    <source>
        <dbReference type="Pfam" id="PF13716"/>
    </source>
</evidence>
<comment type="caution">
    <text evidence="3">The sequence shown here is derived from an EMBL/GenBank/DDBJ whole genome shotgun (WGS) entry which is preliminary data.</text>
</comment>
<dbReference type="EMBL" id="SIDB01000009">
    <property type="protein sequence ID" value="KAI3428329.1"/>
    <property type="molecule type" value="Genomic_DNA"/>
</dbReference>
<evidence type="ECO:0000313" key="3">
    <source>
        <dbReference type="EMBL" id="KAI3428329.1"/>
    </source>
</evidence>
<feature type="region of interest" description="Disordered" evidence="1">
    <location>
        <begin position="295"/>
        <end position="355"/>
    </location>
</feature>
<accession>A0A9D4TKY9</accession>
<feature type="region of interest" description="Disordered" evidence="1">
    <location>
        <begin position="484"/>
        <end position="557"/>
    </location>
</feature>
<dbReference type="InterPro" id="IPR036865">
    <property type="entry name" value="CRAL-TRIO_dom_sf"/>
</dbReference>
<feature type="compositionally biased region" description="Polar residues" evidence="1">
    <location>
        <begin position="385"/>
        <end position="394"/>
    </location>
</feature>
<dbReference type="SUPFAM" id="SSF52087">
    <property type="entry name" value="CRAL/TRIO domain"/>
    <property type="match status" value="1"/>
</dbReference>
<proteinExistence type="predicted"/>
<dbReference type="Gene3D" id="3.40.525.10">
    <property type="entry name" value="CRAL-TRIO lipid binding domain"/>
    <property type="match status" value="1"/>
</dbReference>
<feature type="compositionally biased region" description="Acidic residues" evidence="1">
    <location>
        <begin position="89"/>
        <end position="98"/>
    </location>
</feature>
<feature type="region of interest" description="Disordered" evidence="1">
    <location>
        <begin position="1"/>
        <end position="55"/>
    </location>
</feature>
<feature type="compositionally biased region" description="Low complexity" evidence="1">
    <location>
        <begin position="262"/>
        <end position="275"/>
    </location>
</feature>
<dbReference type="InterPro" id="IPR001251">
    <property type="entry name" value="CRAL-TRIO_dom"/>
</dbReference>
<feature type="compositionally biased region" description="Polar residues" evidence="1">
    <location>
        <begin position="166"/>
        <end position="176"/>
    </location>
</feature>
<protein>
    <recommendedName>
        <fullName evidence="2">CRAL-TRIO domain-containing protein</fullName>
    </recommendedName>
</protein>
<feature type="compositionally biased region" description="Low complexity" evidence="1">
    <location>
        <begin position="486"/>
        <end position="508"/>
    </location>
</feature>
<reference evidence="3" key="2">
    <citation type="submission" date="2020-11" db="EMBL/GenBank/DDBJ databases">
        <authorList>
            <person name="Cecchin M."/>
            <person name="Marcolungo L."/>
            <person name="Rossato M."/>
            <person name="Girolomoni L."/>
            <person name="Cosentino E."/>
            <person name="Cuine S."/>
            <person name="Li-Beisson Y."/>
            <person name="Delledonne M."/>
            <person name="Ballottari M."/>
        </authorList>
    </citation>
    <scope>NUCLEOTIDE SEQUENCE</scope>
    <source>
        <strain evidence="3">211/11P</strain>
        <tissue evidence="3">Whole cell</tissue>
    </source>
</reference>
<dbReference type="CDD" id="cd00170">
    <property type="entry name" value="SEC14"/>
    <property type="match status" value="1"/>
</dbReference>
<name>A0A9D4TKY9_CHLVU</name>
<feature type="compositionally biased region" description="Low complexity" evidence="1">
    <location>
        <begin position="324"/>
        <end position="355"/>
    </location>
</feature>
<reference evidence="3" key="1">
    <citation type="journal article" date="2019" name="Plant J.">
        <title>Chlorella vulgaris genome assembly and annotation reveals the molecular basis for metabolic acclimation to high light conditions.</title>
        <authorList>
            <person name="Cecchin M."/>
            <person name="Marcolungo L."/>
            <person name="Rossato M."/>
            <person name="Girolomoni L."/>
            <person name="Cosentino E."/>
            <person name="Cuine S."/>
            <person name="Li-Beisson Y."/>
            <person name="Delledonne M."/>
            <person name="Ballottari M."/>
        </authorList>
    </citation>
    <scope>NUCLEOTIDE SEQUENCE</scope>
    <source>
        <strain evidence="3">211/11P</strain>
    </source>
</reference>
<evidence type="ECO:0000256" key="1">
    <source>
        <dbReference type="SAM" id="MobiDB-lite"/>
    </source>
</evidence>